<keyword evidence="9" id="KW-1185">Reference proteome</keyword>
<evidence type="ECO:0000313" key="9">
    <source>
        <dbReference type="Proteomes" id="UP001154282"/>
    </source>
</evidence>
<dbReference type="InterPro" id="IPR013083">
    <property type="entry name" value="Znf_RING/FYVE/PHD"/>
</dbReference>
<dbReference type="PANTHER" id="PTHR15710:SF74">
    <property type="entry name" value="RING-TYPE E3 UBIQUITIN TRANSFERASE-RELATED"/>
    <property type="match status" value="1"/>
</dbReference>
<dbReference type="PANTHER" id="PTHR15710">
    <property type="entry name" value="E3 UBIQUITIN-PROTEIN LIGASE PRAJA"/>
    <property type="match status" value="1"/>
</dbReference>
<dbReference type="AlphaFoldDB" id="A0AAV0S624"/>
<comment type="catalytic activity">
    <reaction evidence="1">
        <text>S-ubiquitinyl-[E2 ubiquitin-conjugating enzyme]-L-cysteine + [acceptor protein]-L-lysine = [E2 ubiquitin-conjugating enzyme]-L-cysteine + N(6)-ubiquitinyl-[acceptor protein]-L-lysine.</text>
        <dbReference type="EC" id="2.3.2.27"/>
    </reaction>
</comment>
<feature type="domain" description="RING-type" evidence="7">
    <location>
        <begin position="74"/>
        <end position="117"/>
    </location>
</feature>
<evidence type="ECO:0000256" key="2">
    <source>
        <dbReference type="ARBA" id="ARBA00012483"/>
    </source>
</evidence>
<keyword evidence="4 6" id="KW-0863">Zinc-finger</keyword>
<dbReference type="PROSITE" id="PS50089">
    <property type="entry name" value="ZF_RING_2"/>
    <property type="match status" value="1"/>
</dbReference>
<dbReference type="Proteomes" id="UP001154282">
    <property type="component" value="Unassembled WGS sequence"/>
</dbReference>
<dbReference type="GO" id="GO:0008270">
    <property type="term" value="F:zinc ion binding"/>
    <property type="evidence" value="ECO:0007669"/>
    <property type="project" value="UniProtKB-KW"/>
</dbReference>
<dbReference type="InterPro" id="IPR001841">
    <property type="entry name" value="Znf_RING"/>
</dbReference>
<dbReference type="Gene3D" id="3.30.40.10">
    <property type="entry name" value="Zinc/RING finger domain, C3HC4 (zinc finger)"/>
    <property type="match status" value="1"/>
</dbReference>
<gene>
    <name evidence="8" type="ORF">LITE_LOCUS51715</name>
</gene>
<dbReference type="SMART" id="SM00184">
    <property type="entry name" value="RING"/>
    <property type="match status" value="1"/>
</dbReference>
<name>A0AAV0S624_9ROSI</name>
<evidence type="ECO:0000256" key="6">
    <source>
        <dbReference type="PROSITE-ProRule" id="PRU00175"/>
    </source>
</evidence>
<comment type="caution">
    <text evidence="8">The sequence shown here is derived from an EMBL/GenBank/DDBJ whole genome shotgun (WGS) entry which is preliminary data.</text>
</comment>
<protein>
    <recommendedName>
        <fullName evidence="2">RING-type E3 ubiquitin transferase</fullName>
        <ecNumber evidence="2">2.3.2.27</ecNumber>
    </recommendedName>
</protein>
<evidence type="ECO:0000256" key="1">
    <source>
        <dbReference type="ARBA" id="ARBA00000900"/>
    </source>
</evidence>
<evidence type="ECO:0000256" key="4">
    <source>
        <dbReference type="ARBA" id="ARBA00022771"/>
    </source>
</evidence>
<dbReference type="GO" id="GO:0061630">
    <property type="term" value="F:ubiquitin protein ligase activity"/>
    <property type="evidence" value="ECO:0007669"/>
    <property type="project" value="UniProtKB-EC"/>
</dbReference>
<evidence type="ECO:0000256" key="5">
    <source>
        <dbReference type="ARBA" id="ARBA00022833"/>
    </source>
</evidence>
<reference evidence="8" key="1">
    <citation type="submission" date="2022-08" db="EMBL/GenBank/DDBJ databases">
        <authorList>
            <person name="Gutierrez-Valencia J."/>
        </authorList>
    </citation>
    <scope>NUCLEOTIDE SEQUENCE</scope>
</reference>
<keyword evidence="5" id="KW-0862">Zinc</keyword>
<evidence type="ECO:0000259" key="7">
    <source>
        <dbReference type="PROSITE" id="PS50089"/>
    </source>
</evidence>
<dbReference type="EC" id="2.3.2.27" evidence="2"/>
<keyword evidence="3" id="KW-0479">Metal-binding</keyword>
<dbReference type="EMBL" id="CAMGYJ010000011">
    <property type="protein sequence ID" value="CAI0628639.1"/>
    <property type="molecule type" value="Genomic_DNA"/>
</dbReference>
<evidence type="ECO:0000313" key="8">
    <source>
        <dbReference type="EMBL" id="CAI0628639.1"/>
    </source>
</evidence>
<evidence type="ECO:0000256" key="3">
    <source>
        <dbReference type="ARBA" id="ARBA00022723"/>
    </source>
</evidence>
<proteinExistence type="predicted"/>
<dbReference type="SUPFAM" id="SSF57850">
    <property type="entry name" value="RING/U-box"/>
    <property type="match status" value="1"/>
</dbReference>
<dbReference type="Pfam" id="PF13639">
    <property type="entry name" value="zf-RING_2"/>
    <property type="match status" value="1"/>
</dbReference>
<accession>A0AAV0S624</accession>
<organism evidence="8 9">
    <name type="scientific">Linum tenue</name>
    <dbReference type="NCBI Taxonomy" id="586396"/>
    <lineage>
        <taxon>Eukaryota</taxon>
        <taxon>Viridiplantae</taxon>
        <taxon>Streptophyta</taxon>
        <taxon>Embryophyta</taxon>
        <taxon>Tracheophyta</taxon>
        <taxon>Spermatophyta</taxon>
        <taxon>Magnoliopsida</taxon>
        <taxon>eudicotyledons</taxon>
        <taxon>Gunneridae</taxon>
        <taxon>Pentapetalae</taxon>
        <taxon>rosids</taxon>
        <taxon>fabids</taxon>
        <taxon>Malpighiales</taxon>
        <taxon>Linaceae</taxon>
        <taxon>Linum</taxon>
    </lineage>
</organism>
<sequence length="124" mass="12851">MMNNSTTAAAAASTAAAAEAFLSWGAVAATGGFDLEEALKAPWNSDRQIADADSLVAGMPTVSFDGGDNEGIICPVCREGVATAAAPGKRVPCCGHVYHADCLAAWLHHRDSCPLCRFTISRLQ</sequence>